<dbReference type="Gene3D" id="3.30.379.10">
    <property type="entry name" value="Chitobiase/beta-hexosaminidase domain 2-like"/>
    <property type="match status" value="1"/>
</dbReference>
<dbReference type="InterPro" id="IPR015882">
    <property type="entry name" value="HEX_bac_N"/>
</dbReference>
<feature type="active site" description="Proton donor" evidence="6">
    <location>
        <position position="331"/>
    </location>
</feature>
<dbReference type="AlphaFoldDB" id="A0A7G6YBH6"/>
<dbReference type="SUPFAM" id="SSF51445">
    <property type="entry name" value="(Trans)glycosidases"/>
    <property type="match status" value="1"/>
</dbReference>
<dbReference type="InterPro" id="IPR017853">
    <property type="entry name" value="GH"/>
</dbReference>
<dbReference type="PANTHER" id="PTHR22600">
    <property type="entry name" value="BETA-HEXOSAMINIDASE"/>
    <property type="match status" value="1"/>
</dbReference>
<dbReference type="EMBL" id="CP043641">
    <property type="protein sequence ID" value="QNE35841.1"/>
    <property type="molecule type" value="Genomic_DNA"/>
</dbReference>
<evidence type="ECO:0000256" key="3">
    <source>
        <dbReference type="ARBA" id="ARBA00012663"/>
    </source>
</evidence>
<reference evidence="11" key="1">
    <citation type="submission" date="2019-09" db="EMBL/GenBank/DDBJ databases">
        <title>Antimicrobial potential of Antarctic Bacteria.</title>
        <authorList>
            <person name="Benaud N."/>
            <person name="Edwards R.J."/>
            <person name="Ferrari B.C."/>
        </authorList>
    </citation>
    <scope>NUCLEOTIDE SEQUENCE [LARGE SCALE GENOMIC DNA]</scope>
    <source>
        <strain evidence="11">INR9</strain>
    </source>
</reference>
<keyword evidence="5" id="KW-0326">Glycosidase</keyword>
<evidence type="ECO:0000256" key="7">
    <source>
        <dbReference type="SAM" id="SignalP"/>
    </source>
</evidence>
<dbReference type="GO" id="GO:0016020">
    <property type="term" value="C:membrane"/>
    <property type="evidence" value="ECO:0007669"/>
    <property type="project" value="TreeGrafter"/>
</dbReference>
<comment type="similarity">
    <text evidence="2">Belongs to the glycosyl hydrolase 20 family.</text>
</comment>
<dbReference type="InterPro" id="IPR015883">
    <property type="entry name" value="Glyco_hydro_20_cat"/>
</dbReference>
<evidence type="ECO:0000256" key="6">
    <source>
        <dbReference type="PIRSR" id="PIRSR625705-1"/>
    </source>
</evidence>
<dbReference type="Gene3D" id="3.20.20.80">
    <property type="entry name" value="Glycosidases"/>
    <property type="match status" value="1"/>
</dbReference>
<dbReference type="GO" id="GO:0005975">
    <property type="term" value="P:carbohydrate metabolic process"/>
    <property type="evidence" value="ECO:0007669"/>
    <property type="project" value="InterPro"/>
</dbReference>
<dbReference type="GO" id="GO:0004563">
    <property type="term" value="F:beta-N-acetylhexosaminidase activity"/>
    <property type="evidence" value="ECO:0007669"/>
    <property type="project" value="UniProtKB-EC"/>
</dbReference>
<sequence>MQMSSTTTLPTVVPAVAAVIPAVASAVAGDGTIRVASGDLIAGPAELATVLLRFADDLATDARIGLRLETEAGPHVDAAATIVVGFADHDLDDVAPAAGLRADGADPADADERYGIETADGRVRVWARTTEGAHRALTTLRQQLVALSADGAADLPAGRVVDGPLFAWRGLSLDVGRTFHDIETIERVIDMCSLYKLNVLHLHLTEDAGWRFEVPGWPLLAEVGGAGALGGRPGGHYSPADLAALGRYAADRFVTLVPEVDLPGHTQAAFRSYPELAPASAPEAEAAASLGVAIGTLDLDRGPTRRFVQDALAAAAEQFPASAYLHIGGDEAFGMPDADHAAFVDFAVATVRELGRRAIGWQEVARADVGPDEVVQYWVEPREMAAMMESEAFSSMIPAEVLPLLTETMRKSFDDIPAATAKGARVLVSVGRHLYLDRPHPEPTGDDAQEALRSRVGLPMVPPASLRDGVEWDPLEVTPGIDSLEALAGVEAAVWGETVTGRDDLEFLLLPRLAGVGERAWSAAPTEWDEYAGRLAHGPRVWDRRGWTWYRPGSIDWAD</sequence>
<evidence type="ECO:0000256" key="5">
    <source>
        <dbReference type="ARBA" id="ARBA00023295"/>
    </source>
</evidence>
<feature type="signal peptide" evidence="7">
    <location>
        <begin position="1"/>
        <end position="28"/>
    </location>
</feature>
<evidence type="ECO:0000256" key="2">
    <source>
        <dbReference type="ARBA" id="ARBA00006285"/>
    </source>
</evidence>
<evidence type="ECO:0000256" key="4">
    <source>
        <dbReference type="ARBA" id="ARBA00022801"/>
    </source>
</evidence>
<feature type="chain" id="PRO_5039063765" description="beta-N-acetylhexosaminidase" evidence="7">
    <location>
        <begin position="29"/>
        <end position="559"/>
    </location>
</feature>
<proteinExistence type="inferred from homology"/>
<dbReference type="InterPro" id="IPR025705">
    <property type="entry name" value="Beta_hexosaminidase_sua/sub"/>
</dbReference>
<dbReference type="Proteomes" id="UP000515511">
    <property type="component" value="Chromosome"/>
</dbReference>
<accession>A0A7G6YBH6</accession>
<name>A0A7G6YBH6_9MICO</name>
<evidence type="ECO:0000259" key="8">
    <source>
        <dbReference type="Pfam" id="PF00728"/>
    </source>
</evidence>
<dbReference type="KEGG" id="lse:F1C12_12370"/>
<gene>
    <name evidence="10" type="ORF">F1C12_12370</name>
</gene>
<organism evidence="10 11">
    <name type="scientific">Leifsonia shinshuensis</name>
    <dbReference type="NCBI Taxonomy" id="150026"/>
    <lineage>
        <taxon>Bacteria</taxon>
        <taxon>Bacillati</taxon>
        <taxon>Actinomycetota</taxon>
        <taxon>Actinomycetes</taxon>
        <taxon>Micrococcales</taxon>
        <taxon>Microbacteriaceae</taxon>
        <taxon>Leifsonia</taxon>
    </lineage>
</organism>
<protein>
    <recommendedName>
        <fullName evidence="3">beta-N-acetylhexosaminidase</fullName>
        <ecNumber evidence="3">3.2.1.52</ecNumber>
    </recommendedName>
</protein>
<keyword evidence="4 10" id="KW-0378">Hydrolase</keyword>
<evidence type="ECO:0000313" key="11">
    <source>
        <dbReference type="Proteomes" id="UP000515511"/>
    </source>
</evidence>
<dbReference type="PANTHER" id="PTHR22600:SF57">
    <property type="entry name" value="BETA-N-ACETYLHEXOSAMINIDASE"/>
    <property type="match status" value="1"/>
</dbReference>
<dbReference type="GO" id="GO:0030203">
    <property type="term" value="P:glycosaminoglycan metabolic process"/>
    <property type="evidence" value="ECO:0007669"/>
    <property type="project" value="TreeGrafter"/>
</dbReference>
<dbReference type="SUPFAM" id="SSF55545">
    <property type="entry name" value="beta-N-acetylhexosaminidase-like domain"/>
    <property type="match status" value="1"/>
</dbReference>
<evidence type="ECO:0000256" key="1">
    <source>
        <dbReference type="ARBA" id="ARBA00001231"/>
    </source>
</evidence>
<dbReference type="Pfam" id="PF02838">
    <property type="entry name" value="Glyco_hydro_20b"/>
    <property type="match status" value="1"/>
</dbReference>
<evidence type="ECO:0000313" key="10">
    <source>
        <dbReference type="EMBL" id="QNE35841.1"/>
    </source>
</evidence>
<dbReference type="PRINTS" id="PR00738">
    <property type="entry name" value="GLHYDRLASE20"/>
</dbReference>
<comment type="catalytic activity">
    <reaction evidence="1">
        <text>Hydrolysis of terminal non-reducing N-acetyl-D-hexosamine residues in N-acetyl-beta-D-hexosaminides.</text>
        <dbReference type="EC" id="3.2.1.52"/>
    </reaction>
</comment>
<dbReference type="InterPro" id="IPR029018">
    <property type="entry name" value="Hex-like_dom2"/>
</dbReference>
<dbReference type="Pfam" id="PF00728">
    <property type="entry name" value="Glyco_hydro_20"/>
    <property type="match status" value="1"/>
</dbReference>
<keyword evidence="7" id="KW-0732">Signal</keyword>
<feature type="domain" description="Glycoside hydrolase family 20 catalytic" evidence="8">
    <location>
        <begin position="166"/>
        <end position="523"/>
    </location>
</feature>
<evidence type="ECO:0000259" key="9">
    <source>
        <dbReference type="Pfam" id="PF02838"/>
    </source>
</evidence>
<feature type="domain" description="Beta-hexosaminidase bacterial type N-terminal" evidence="9">
    <location>
        <begin position="18"/>
        <end position="162"/>
    </location>
</feature>
<dbReference type="EC" id="3.2.1.52" evidence="3"/>